<evidence type="ECO:0000256" key="3">
    <source>
        <dbReference type="ARBA" id="ARBA00022475"/>
    </source>
</evidence>
<dbReference type="Pfam" id="PF07662">
    <property type="entry name" value="Nucleos_tra2_C"/>
    <property type="match status" value="1"/>
</dbReference>
<dbReference type="EMBL" id="JABULY010000002">
    <property type="protein sequence ID" value="MBV6531378.1"/>
    <property type="molecule type" value="Genomic_DNA"/>
</dbReference>
<keyword evidence="14" id="KW-1185">Reference proteome</keyword>
<keyword evidence="4 7" id="KW-0812">Transmembrane</keyword>
<dbReference type="InterPro" id="IPR018270">
    <property type="entry name" value="C_nuclsd_transpt_met_bac"/>
</dbReference>
<dbReference type="RefSeq" id="WP_157402136.1">
    <property type="nucleotide sequence ID" value="NZ_JABULY010000002.1"/>
</dbReference>
<evidence type="ECO:0000259" key="9">
    <source>
        <dbReference type="Pfam" id="PF07662"/>
    </source>
</evidence>
<comment type="similarity">
    <text evidence="2 7">Belongs to the concentrative nucleoside transporter (CNT) (TC 2.A.41) family.</text>
</comment>
<feature type="domain" description="Concentrative nucleoside transporter C-terminal" evidence="9">
    <location>
        <begin position="201"/>
        <end position="412"/>
    </location>
</feature>
<gene>
    <name evidence="11" type="ORF">HT657_04375</name>
    <name evidence="12" type="ORF">HT672_01965</name>
</gene>
<dbReference type="OrthoDB" id="9766455at2"/>
<dbReference type="GO" id="GO:0005886">
    <property type="term" value="C:plasma membrane"/>
    <property type="evidence" value="ECO:0007669"/>
    <property type="project" value="UniProtKB-SubCell"/>
</dbReference>
<evidence type="ECO:0000256" key="5">
    <source>
        <dbReference type="ARBA" id="ARBA00022989"/>
    </source>
</evidence>
<feature type="domain" description="Nucleoside transporter/FeoB GTPase Gate" evidence="10">
    <location>
        <begin position="98"/>
        <end position="196"/>
    </location>
</feature>
<feature type="transmembrane region" description="Helical" evidence="7">
    <location>
        <begin position="261"/>
        <end position="283"/>
    </location>
</feature>
<feature type="domain" description="Concentrative nucleoside transporter N-terminal" evidence="8">
    <location>
        <begin position="8"/>
        <end position="81"/>
    </location>
</feature>
<organism evidence="12 13">
    <name type="scientific">Ursidibacter maritimus</name>
    <dbReference type="NCBI Taxonomy" id="1331689"/>
    <lineage>
        <taxon>Bacteria</taxon>
        <taxon>Pseudomonadati</taxon>
        <taxon>Pseudomonadota</taxon>
        <taxon>Gammaproteobacteria</taxon>
        <taxon>Pasteurellales</taxon>
        <taxon>Pasteurellaceae</taxon>
        <taxon>Ursidibacter</taxon>
    </lineage>
</organism>
<protein>
    <recommendedName>
        <fullName evidence="7">Nucleoside permease</fullName>
    </recommendedName>
</protein>
<evidence type="ECO:0000259" key="8">
    <source>
        <dbReference type="Pfam" id="PF01773"/>
    </source>
</evidence>
<dbReference type="GO" id="GO:0015293">
    <property type="term" value="F:symporter activity"/>
    <property type="evidence" value="ECO:0007669"/>
    <property type="project" value="TreeGrafter"/>
</dbReference>
<dbReference type="AlphaFoldDB" id="A0A949WEU3"/>
<evidence type="ECO:0000256" key="6">
    <source>
        <dbReference type="ARBA" id="ARBA00023136"/>
    </source>
</evidence>
<feature type="transmembrane region" description="Helical" evidence="7">
    <location>
        <begin position="173"/>
        <end position="193"/>
    </location>
</feature>
<feature type="transmembrane region" description="Helical" evidence="7">
    <location>
        <begin position="396"/>
        <end position="421"/>
    </location>
</feature>
<dbReference type="GO" id="GO:0005337">
    <property type="term" value="F:nucleoside transmembrane transporter activity"/>
    <property type="evidence" value="ECO:0007669"/>
    <property type="project" value="InterPro"/>
</dbReference>
<evidence type="ECO:0000313" key="13">
    <source>
        <dbReference type="Proteomes" id="UP000732858"/>
    </source>
</evidence>
<dbReference type="PANTHER" id="PTHR10590:SF4">
    <property type="entry name" value="SOLUTE CARRIER FAMILY 28 MEMBER 3"/>
    <property type="match status" value="1"/>
</dbReference>
<accession>A0A949WEU3</accession>
<keyword evidence="5 7" id="KW-1133">Transmembrane helix</keyword>
<dbReference type="InterPro" id="IPR008276">
    <property type="entry name" value="C_nuclsd_transpt"/>
</dbReference>
<evidence type="ECO:0000313" key="14">
    <source>
        <dbReference type="Proteomes" id="UP001196379"/>
    </source>
</evidence>
<dbReference type="InterPro" id="IPR011657">
    <property type="entry name" value="CNT_C_dom"/>
</dbReference>
<dbReference type="Proteomes" id="UP000732858">
    <property type="component" value="Unassembled WGS sequence"/>
</dbReference>
<dbReference type="Proteomes" id="UP001196379">
    <property type="component" value="Unassembled WGS sequence"/>
</dbReference>
<evidence type="ECO:0000256" key="4">
    <source>
        <dbReference type="ARBA" id="ARBA00022692"/>
    </source>
</evidence>
<feature type="transmembrane region" description="Helical" evidence="7">
    <location>
        <begin position="355"/>
        <end position="375"/>
    </location>
</feature>
<evidence type="ECO:0000256" key="7">
    <source>
        <dbReference type="RuleBase" id="RU362018"/>
    </source>
</evidence>
<feature type="transmembrane region" description="Helical" evidence="7">
    <location>
        <begin position="199"/>
        <end position="220"/>
    </location>
</feature>
<dbReference type="Pfam" id="PF07670">
    <property type="entry name" value="Gate"/>
    <property type="match status" value="1"/>
</dbReference>
<feature type="transmembrane region" description="Helical" evidence="7">
    <location>
        <begin position="33"/>
        <end position="51"/>
    </location>
</feature>
<sequence length="422" mass="43899">MDALMSLVGIAVLLLIAFLLSNNKKAINFRTVFGALAIQIGIGALILYVPLGREALLKAAEGVSAVIGYSNDGISFLFGGLVSDKMFEVFGGGGFVFALRVLPPIIFFSALISVLYYLGIMQFVIRILGGALQKVLGTSKPESMSAAANIFVGQTEAPLLVKPYIKSMTNSELFAVMCGGVASVAGAVMISYAGMGVPLTYLIAASFMAAPGGLLFAKILHPQTEPFKDELSEEDIEDKPSNVIEAAAIGTFSGMQLAMNVGAMLISFVALIAMLNGLIGWIGGLAGFEGVTLQSLLGYVFQPLAWVIGVPWGAEAQVAGSLIGQKLVVNEFVAYVDFVNYLKPETTVVLSEKTIAIVTFALCGFANFSSIAILIGGLGAMAPNRRGDVARMGIKAVIAGSLSNLMSAAIAGLFIGIGGAVL</sequence>
<comment type="subcellular location">
    <subcellularLocation>
        <location evidence="1">Cell membrane</location>
        <topology evidence="1">Multi-pass membrane protein</topology>
    </subcellularLocation>
</comment>
<proteinExistence type="inferred from homology"/>
<comment type="caution">
    <text evidence="12">The sequence shown here is derived from an EMBL/GenBank/DDBJ whole genome shotgun (WGS) entry which is preliminary data.</text>
</comment>
<feature type="transmembrane region" description="Helical" evidence="7">
    <location>
        <begin position="95"/>
        <end position="118"/>
    </location>
</feature>
<dbReference type="InterPro" id="IPR011642">
    <property type="entry name" value="Gate_dom"/>
</dbReference>
<dbReference type="GeneID" id="65547883"/>
<evidence type="ECO:0000259" key="10">
    <source>
        <dbReference type="Pfam" id="PF07670"/>
    </source>
</evidence>
<dbReference type="Pfam" id="PF01773">
    <property type="entry name" value="Nucleos_tra2_N"/>
    <property type="match status" value="1"/>
</dbReference>
<reference evidence="12 14" key="1">
    <citation type="journal article" date="2021" name="Mol. Ecol.">
        <title>Polar bear-adapted Ursidibacter maritimus are remarkably conserved after generations in captivity.</title>
        <authorList>
            <person name="Espinosa-Gongora C."/>
            <person name="Hansen M.J."/>
            <person name="Bertelsen M.F."/>
            <person name="Bojesen A.M."/>
        </authorList>
    </citation>
    <scope>NUCLEOTIDE SEQUENCE</scope>
    <source>
        <strain evidence="12">Pb43105x</strain>
        <strain evidence="11 14">Pb43106</strain>
    </source>
</reference>
<evidence type="ECO:0000313" key="12">
    <source>
        <dbReference type="EMBL" id="MBV6546074.1"/>
    </source>
</evidence>
<dbReference type="EMBL" id="JABUMC010000002">
    <property type="protein sequence ID" value="MBV6546074.1"/>
    <property type="molecule type" value="Genomic_DNA"/>
</dbReference>
<keyword evidence="3" id="KW-1003">Cell membrane</keyword>
<dbReference type="InterPro" id="IPR002668">
    <property type="entry name" value="CNT_N_dom"/>
</dbReference>
<evidence type="ECO:0000313" key="11">
    <source>
        <dbReference type="EMBL" id="MBV6531378.1"/>
    </source>
</evidence>
<keyword evidence="6 7" id="KW-0472">Membrane</keyword>
<evidence type="ECO:0000256" key="2">
    <source>
        <dbReference type="ARBA" id="ARBA00009033"/>
    </source>
</evidence>
<name>A0A949WEU3_9PAST</name>
<dbReference type="PANTHER" id="PTHR10590">
    <property type="entry name" value="SODIUM/NUCLEOSIDE COTRANSPORTER"/>
    <property type="match status" value="1"/>
</dbReference>
<dbReference type="NCBIfam" id="TIGR00804">
    <property type="entry name" value="nupC"/>
    <property type="match status" value="1"/>
</dbReference>
<evidence type="ECO:0000256" key="1">
    <source>
        <dbReference type="ARBA" id="ARBA00004651"/>
    </source>
</evidence>
<keyword evidence="7" id="KW-0813">Transport</keyword>
<comment type="caution">
    <text evidence="7">Lacks conserved residue(s) required for the propagation of feature annotation.</text>
</comment>